<dbReference type="PROSITE" id="PS50835">
    <property type="entry name" value="IG_LIKE"/>
    <property type="match status" value="2"/>
</dbReference>
<evidence type="ECO:0000256" key="11">
    <source>
        <dbReference type="ARBA" id="ARBA00022859"/>
    </source>
</evidence>
<dbReference type="GO" id="GO:0002250">
    <property type="term" value="P:adaptive immune response"/>
    <property type="evidence" value="ECO:0007669"/>
    <property type="project" value="UniProtKB-KW"/>
</dbReference>
<evidence type="ECO:0000256" key="18">
    <source>
        <dbReference type="ARBA" id="ARBA00023319"/>
    </source>
</evidence>
<evidence type="ECO:0000256" key="7">
    <source>
        <dbReference type="ARBA" id="ARBA00022729"/>
    </source>
</evidence>
<dbReference type="FunFam" id="2.60.40.10:FF:001299">
    <property type="entry name" value="Programmed cell death 1"/>
    <property type="match status" value="1"/>
</dbReference>
<keyword evidence="14" id="KW-0472">Membrane</keyword>
<sequence length="282" mass="31431">MTAGCALQPISVAFGSLWAPVPEAWGVLPVPAPGRLEQRAFTITAPKDLYVVEHGSNVTIECRFPVEHQLDLPALVVYWEKDDQQVIQFVDGKTDRQDSSFSGRASLPKEQILKGNAGLHITDVKLRDAGVYCCMISYGGADYKRITLKVHAPYHKINHRIFMDPATSEYELTCQAEGYPKAEVIWTNSDNQSLSGKTTVTTSQTEEKLFNMTSTLRINATANDVFYCTFWRLQSGENYTAELIIPDALLAYHRFSLETPALLLLLVALDLPLYQEKPLSSA</sequence>
<evidence type="ECO:0000256" key="2">
    <source>
        <dbReference type="ARBA" id="ARBA00004251"/>
    </source>
</evidence>
<evidence type="ECO:0000256" key="17">
    <source>
        <dbReference type="ARBA" id="ARBA00023180"/>
    </source>
</evidence>
<feature type="domain" description="Ig-like" evidence="22">
    <location>
        <begin position="172"/>
        <end position="244"/>
    </location>
</feature>
<dbReference type="GO" id="GO:0042102">
    <property type="term" value="P:positive regulation of T cell proliferation"/>
    <property type="evidence" value="ECO:0007669"/>
    <property type="project" value="TreeGrafter"/>
</dbReference>
<keyword evidence="11" id="KW-0391">Immunity</keyword>
<dbReference type="GO" id="GO:0071222">
    <property type="term" value="P:cellular response to lipopolysaccharide"/>
    <property type="evidence" value="ECO:0007669"/>
    <property type="project" value="TreeGrafter"/>
</dbReference>
<evidence type="ECO:0000256" key="12">
    <source>
        <dbReference type="ARBA" id="ARBA00022989"/>
    </source>
</evidence>
<keyword evidence="13" id="KW-1064">Adaptive immunity</keyword>
<comment type="caution">
    <text evidence="23">The sequence shown here is derived from an EMBL/GenBank/DDBJ whole genome shotgun (WGS) entry which is preliminary data.</text>
</comment>
<dbReference type="EMBL" id="JAATJU010000100">
    <property type="protein sequence ID" value="KAH0521420.1"/>
    <property type="molecule type" value="Genomic_DNA"/>
</dbReference>
<keyword evidence="5" id="KW-1003">Cell membrane</keyword>
<evidence type="ECO:0000256" key="19">
    <source>
        <dbReference type="ARBA" id="ARBA00058479"/>
    </source>
</evidence>
<dbReference type="Pfam" id="PF07686">
    <property type="entry name" value="V-set"/>
    <property type="match status" value="1"/>
</dbReference>
<evidence type="ECO:0000256" key="1">
    <source>
        <dbReference type="ARBA" id="ARBA00004158"/>
    </source>
</evidence>
<evidence type="ECO:0000256" key="10">
    <source>
        <dbReference type="ARBA" id="ARBA00022843"/>
    </source>
</evidence>
<evidence type="ECO:0000256" key="16">
    <source>
        <dbReference type="ARBA" id="ARBA00023170"/>
    </source>
</evidence>
<keyword evidence="18" id="KW-0393">Immunoglobulin domain</keyword>
<keyword evidence="7" id="KW-0732">Signal</keyword>
<evidence type="ECO:0000256" key="4">
    <source>
        <dbReference type="ARBA" id="ARBA00007591"/>
    </source>
</evidence>
<evidence type="ECO:0000256" key="8">
    <source>
        <dbReference type="ARBA" id="ARBA00022737"/>
    </source>
</evidence>
<dbReference type="Proteomes" id="UP000710432">
    <property type="component" value="Unassembled WGS sequence"/>
</dbReference>
<comment type="similarity">
    <text evidence="4">Belongs to the immunoglobulin superfamily. BTN/MOG family.</text>
</comment>
<dbReference type="InterPro" id="IPR013783">
    <property type="entry name" value="Ig-like_fold"/>
</dbReference>
<keyword evidence="8" id="KW-0677">Repeat</keyword>
<dbReference type="InterPro" id="IPR053896">
    <property type="entry name" value="BTN3A2-like_Ig-C"/>
</dbReference>
<dbReference type="GO" id="GO:0007166">
    <property type="term" value="P:cell surface receptor signaling pathway"/>
    <property type="evidence" value="ECO:0007669"/>
    <property type="project" value="TreeGrafter"/>
</dbReference>
<keyword evidence="6" id="KW-0812">Transmembrane</keyword>
<evidence type="ECO:0000256" key="15">
    <source>
        <dbReference type="ARBA" id="ARBA00023157"/>
    </source>
</evidence>
<gene>
    <name evidence="23" type="ORF">LTLLF_101605</name>
</gene>
<dbReference type="PANTHER" id="PTHR25466:SF3">
    <property type="entry name" value="PROGRAMMED CELL DEATH 1 LIGAND 1"/>
    <property type="match status" value="1"/>
</dbReference>
<dbReference type="InterPro" id="IPR007110">
    <property type="entry name" value="Ig-like_dom"/>
</dbReference>
<evidence type="ECO:0000256" key="21">
    <source>
        <dbReference type="ARBA" id="ARBA00081258"/>
    </source>
</evidence>
<dbReference type="InterPro" id="IPR003599">
    <property type="entry name" value="Ig_sub"/>
</dbReference>
<dbReference type="Gene3D" id="2.60.40.10">
    <property type="entry name" value="Immunoglobulins"/>
    <property type="match status" value="2"/>
</dbReference>
<keyword evidence="12" id="KW-1133">Transmembrane helix</keyword>
<dbReference type="GO" id="GO:0009897">
    <property type="term" value="C:external side of plasma membrane"/>
    <property type="evidence" value="ECO:0007669"/>
    <property type="project" value="TreeGrafter"/>
</dbReference>
<name>A0A8J6H2B0_MICOH</name>
<reference evidence="23" key="1">
    <citation type="submission" date="2020-03" db="EMBL/GenBank/DDBJ databases">
        <title>Studies in the Genomics of Life Span.</title>
        <authorList>
            <person name="Glass D."/>
        </authorList>
    </citation>
    <scope>NUCLEOTIDE SEQUENCE</scope>
    <source>
        <strain evidence="23">LTLLF</strain>
        <tissue evidence="23">Muscle</tissue>
    </source>
</reference>
<keyword evidence="16" id="KW-0675">Receptor</keyword>
<dbReference type="GO" id="GO:0031295">
    <property type="term" value="P:T cell costimulation"/>
    <property type="evidence" value="ECO:0007669"/>
    <property type="project" value="TreeGrafter"/>
</dbReference>
<dbReference type="SUPFAM" id="SSF48726">
    <property type="entry name" value="Immunoglobulin"/>
    <property type="match status" value="2"/>
</dbReference>
<comment type="function">
    <text evidence="19">The PDCD1-mediated inhibitory pathway is exploited by tumors to attenuate anti-tumor immunity and escape destruction by the immune system, thereby facilitating tumor survival. The interaction with PDCD1/PD-1 inhibits cytotoxic T lymphocytes (CTLs) effector function. The blockage of the PDCD1-mediated pathway results in the reversal of the exhausted T-cell phenotype and the normalization of the anti-tumor response, providing a rationale for cancer immunotherapy.</text>
</comment>
<comment type="subcellular location">
    <subcellularLocation>
        <location evidence="2">Cell membrane</location>
        <topology evidence="2">Single-pass type I membrane protein</topology>
    </subcellularLocation>
    <subcellularLocation>
        <location evidence="1">Early endosome membrane</location>
        <topology evidence="1">Single-pass type I membrane protein</topology>
    </subcellularLocation>
    <subcellularLocation>
        <location evidence="3">Recycling endosome membrane</location>
        <topology evidence="3">Single-pass type I membrane protein</topology>
    </subcellularLocation>
</comment>
<evidence type="ECO:0000259" key="22">
    <source>
        <dbReference type="PROSITE" id="PS50835"/>
    </source>
</evidence>
<feature type="domain" description="Ig-like" evidence="22">
    <location>
        <begin position="33"/>
        <end position="147"/>
    </location>
</feature>
<protein>
    <recommendedName>
        <fullName evidence="20">Programmed cell death 1 ligand 1</fullName>
    </recommendedName>
    <alternativeName>
        <fullName evidence="21">B7 homolog 1</fullName>
    </alternativeName>
</protein>
<accession>A0A8J6H2B0</accession>
<organism evidence="23 24">
    <name type="scientific">Microtus ochrogaster</name>
    <name type="common">Prairie vole</name>
    <dbReference type="NCBI Taxonomy" id="79684"/>
    <lineage>
        <taxon>Eukaryota</taxon>
        <taxon>Metazoa</taxon>
        <taxon>Chordata</taxon>
        <taxon>Craniata</taxon>
        <taxon>Vertebrata</taxon>
        <taxon>Euteleostomi</taxon>
        <taxon>Mammalia</taxon>
        <taxon>Eutheria</taxon>
        <taxon>Euarchontoglires</taxon>
        <taxon>Glires</taxon>
        <taxon>Rodentia</taxon>
        <taxon>Myomorpha</taxon>
        <taxon>Muroidea</taxon>
        <taxon>Cricetidae</taxon>
        <taxon>Arvicolinae</taxon>
        <taxon>Microtus</taxon>
    </lineage>
</organism>
<evidence type="ECO:0000313" key="24">
    <source>
        <dbReference type="Proteomes" id="UP000710432"/>
    </source>
</evidence>
<keyword evidence="15" id="KW-1015">Disulfide bond</keyword>
<dbReference type="InterPro" id="IPR051713">
    <property type="entry name" value="T-cell_Activation_Regulation"/>
</dbReference>
<keyword evidence="9" id="KW-0967">Endosome</keyword>
<evidence type="ECO:0000256" key="5">
    <source>
        <dbReference type="ARBA" id="ARBA00022475"/>
    </source>
</evidence>
<dbReference type="SMART" id="SM00409">
    <property type="entry name" value="IG"/>
    <property type="match status" value="2"/>
</dbReference>
<evidence type="ECO:0000256" key="13">
    <source>
        <dbReference type="ARBA" id="ARBA00023130"/>
    </source>
</evidence>
<dbReference type="InterPro" id="IPR013106">
    <property type="entry name" value="Ig_V-set"/>
</dbReference>
<evidence type="ECO:0000256" key="3">
    <source>
        <dbReference type="ARBA" id="ARBA00004480"/>
    </source>
</evidence>
<dbReference type="PANTHER" id="PTHR25466">
    <property type="entry name" value="T-LYMPHOCYTE ACTIVATION ANTIGEN"/>
    <property type="match status" value="1"/>
</dbReference>
<dbReference type="GO" id="GO:0055038">
    <property type="term" value="C:recycling endosome membrane"/>
    <property type="evidence" value="ECO:0007669"/>
    <property type="project" value="UniProtKB-SubCell"/>
</dbReference>
<proteinExistence type="inferred from homology"/>
<evidence type="ECO:0000256" key="14">
    <source>
        <dbReference type="ARBA" id="ARBA00023136"/>
    </source>
</evidence>
<dbReference type="GO" id="GO:0031901">
    <property type="term" value="C:early endosome membrane"/>
    <property type="evidence" value="ECO:0007669"/>
    <property type="project" value="UniProtKB-SubCell"/>
</dbReference>
<dbReference type="FunFam" id="2.60.40.10:FF:001063">
    <property type="entry name" value="Programmed cell death ligand 1"/>
    <property type="match status" value="1"/>
</dbReference>
<keyword evidence="10" id="KW-0832">Ubl conjugation</keyword>
<evidence type="ECO:0000256" key="6">
    <source>
        <dbReference type="ARBA" id="ARBA00022692"/>
    </source>
</evidence>
<dbReference type="InterPro" id="IPR036179">
    <property type="entry name" value="Ig-like_dom_sf"/>
</dbReference>
<dbReference type="Pfam" id="PF22705">
    <property type="entry name" value="C2-set_3"/>
    <property type="match status" value="1"/>
</dbReference>
<dbReference type="GO" id="GO:0042130">
    <property type="term" value="P:negative regulation of T cell proliferation"/>
    <property type="evidence" value="ECO:0007669"/>
    <property type="project" value="TreeGrafter"/>
</dbReference>
<evidence type="ECO:0000256" key="9">
    <source>
        <dbReference type="ARBA" id="ARBA00022753"/>
    </source>
</evidence>
<evidence type="ECO:0000256" key="20">
    <source>
        <dbReference type="ARBA" id="ARBA00070411"/>
    </source>
</evidence>
<dbReference type="AlphaFoldDB" id="A0A8J6H2B0"/>
<evidence type="ECO:0000313" key="23">
    <source>
        <dbReference type="EMBL" id="KAH0521420.1"/>
    </source>
</evidence>
<keyword evidence="17" id="KW-0325">Glycoprotein</keyword>